<sequence length="572" mass="61265">MPDSGSVTPGTPYLATKPWLTSYAEGVPSEIDPPTQTLVDLLEDSVARYRRGTALEFFGAGTTYAELGEKVSRAAEGLRRLGVRPGDRVALVLPNCPEHVIAFYAVLRLGAIVVEHNPLYTPRELRRQFEDHGARVAVVWDKVADTVAAMPADVGVERVVAVDLTESFPLAKRLALRLPLPKVRAARAKLTGRPRSRSVLPFSRLLGGRRLSRSHPRPSLGDTALLQYTSGTTGTPKGAILSHANLRANAMQGQAWVPGLREGDETFYAVLPLFHAYGLTLCLTFAISIGAKVVLFPTFDVGLVKAAAKSSPPTFLPAVPPVYDALARASERGELDLRGIRFAISGAMGLPVATVDRWERASRGLLVEGYGMTESSPVAIGNPVGPTRRPGTVGVPFPSTEIRLVDPADPSVDRGPGESGELLLRGPQVFQGYWRRPGETGETLLADGWLRTGDIATVSADGFVTIVDRAKELIITGGFNVSPSEVEGVLESHPDVSRAAVVGLPRPDGGESVAAAVVLRAGAAVDPEALRDFCRVHLTAYKVPKRVVPVDELPTSLIGKVLRREVRDRLLG</sequence>
<name>A0A2T4UUS3_9MICO</name>
<dbReference type="NCBIfam" id="NF004114">
    <property type="entry name" value="PRK05605.1"/>
    <property type="match status" value="1"/>
</dbReference>
<dbReference type="InterPro" id="IPR050237">
    <property type="entry name" value="ATP-dep_AMP-bd_enzyme"/>
</dbReference>
<feature type="domain" description="AMP-dependent synthetase/ligase" evidence="1">
    <location>
        <begin position="42"/>
        <end position="434"/>
    </location>
</feature>
<protein>
    <submittedName>
        <fullName evidence="3">Long-chain fatty acid--CoA ligase</fullName>
        <ecNumber evidence="3">6.2.1.3</ecNumber>
    </submittedName>
</protein>
<dbReference type="PANTHER" id="PTHR43767:SF12">
    <property type="entry name" value="AMP-DEPENDENT SYNTHETASE AND LIGASE"/>
    <property type="match status" value="1"/>
</dbReference>
<comment type="caution">
    <text evidence="3">The sequence shown here is derived from an EMBL/GenBank/DDBJ whole genome shotgun (WGS) entry which is preliminary data.</text>
</comment>
<dbReference type="AlphaFoldDB" id="A0A2T4UUS3"/>
<keyword evidence="3" id="KW-0436">Ligase</keyword>
<keyword evidence="4" id="KW-1185">Reference proteome</keyword>
<proteinExistence type="predicted"/>
<dbReference type="CDD" id="cd05936">
    <property type="entry name" value="FC-FACS_FadD_like"/>
    <property type="match status" value="1"/>
</dbReference>
<dbReference type="Proteomes" id="UP000241085">
    <property type="component" value="Unassembled WGS sequence"/>
</dbReference>
<dbReference type="EMBL" id="PZPL01000001">
    <property type="protein sequence ID" value="PTL73279.1"/>
    <property type="molecule type" value="Genomic_DNA"/>
</dbReference>
<dbReference type="Gene3D" id="3.40.50.12780">
    <property type="entry name" value="N-terminal domain of ligase-like"/>
    <property type="match status" value="1"/>
</dbReference>
<dbReference type="Pfam" id="PF13193">
    <property type="entry name" value="AMP-binding_C"/>
    <property type="match status" value="1"/>
</dbReference>
<evidence type="ECO:0000313" key="4">
    <source>
        <dbReference type="Proteomes" id="UP000241085"/>
    </source>
</evidence>
<dbReference type="GO" id="GO:0004467">
    <property type="term" value="F:long-chain fatty acid-CoA ligase activity"/>
    <property type="evidence" value="ECO:0007669"/>
    <property type="project" value="UniProtKB-EC"/>
</dbReference>
<dbReference type="Gene3D" id="3.30.300.30">
    <property type="match status" value="1"/>
</dbReference>
<dbReference type="Pfam" id="PF00501">
    <property type="entry name" value="AMP-binding"/>
    <property type="match status" value="1"/>
</dbReference>
<dbReference type="InterPro" id="IPR042099">
    <property type="entry name" value="ANL_N_sf"/>
</dbReference>
<dbReference type="InterPro" id="IPR025110">
    <property type="entry name" value="AMP-bd_C"/>
</dbReference>
<evidence type="ECO:0000259" key="1">
    <source>
        <dbReference type="Pfam" id="PF00501"/>
    </source>
</evidence>
<feature type="domain" description="AMP-binding enzyme C-terminal" evidence="2">
    <location>
        <begin position="485"/>
        <end position="560"/>
    </location>
</feature>
<accession>A0A2T4UUS3</accession>
<dbReference type="InterPro" id="IPR020845">
    <property type="entry name" value="AMP-binding_CS"/>
</dbReference>
<dbReference type="InterPro" id="IPR045851">
    <property type="entry name" value="AMP-bd_C_sf"/>
</dbReference>
<dbReference type="SUPFAM" id="SSF56801">
    <property type="entry name" value="Acetyl-CoA synthetase-like"/>
    <property type="match status" value="1"/>
</dbReference>
<reference evidence="3 4" key="1">
    <citation type="submission" date="2018-03" db="EMBL/GenBank/DDBJ databases">
        <title>Bacteriophage NCPPB3778 and a type I-E CRISPR drive the evolution of the US Biological Select Agent, Rathayibacter toxicus.</title>
        <authorList>
            <person name="Davis E.W.II."/>
            <person name="Tabima J.F."/>
            <person name="Weisberg A.J."/>
            <person name="Dantas Lopes L."/>
            <person name="Wiseman M.S."/>
            <person name="Wiseman M.S."/>
            <person name="Pupko T."/>
            <person name="Belcher M.S."/>
            <person name="Sechler A.J."/>
            <person name="Tancos M.A."/>
            <person name="Schroeder B.K."/>
            <person name="Murray T.D."/>
            <person name="Luster D.G."/>
            <person name="Schneider W.L."/>
            <person name="Rogers E."/>
            <person name="Andreote F.D."/>
            <person name="Grunwald N.J."/>
            <person name="Putnam M.L."/>
            <person name="Chang J.H."/>
        </authorList>
    </citation>
    <scope>NUCLEOTIDE SEQUENCE [LARGE SCALE GENOMIC DNA]</scope>
    <source>
        <strain evidence="3 4">DSM 15933</strain>
    </source>
</reference>
<gene>
    <name evidence="3" type="ORF">C1I63_10735</name>
</gene>
<dbReference type="PANTHER" id="PTHR43767">
    <property type="entry name" value="LONG-CHAIN-FATTY-ACID--COA LIGASE"/>
    <property type="match status" value="1"/>
</dbReference>
<dbReference type="PROSITE" id="PS00455">
    <property type="entry name" value="AMP_BINDING"/>
    <property type="match status" value="1"/>
</dbReference>
<dbReference type="EC" id="6.2.1.3" evidence="3"/>
<evidence type="ECO:0000313" key="3">
    <source>
        <dbReference type="EMBL" id="PTL73279.1"/>
    </source>
</evidence>
<dbReference type="InterPro" id="IPR000873">
    <property type="entry name" value="AMP-dep_synth/lig_dom"/>
</dbReference>
<organism evidence="3 4">
    <name type="scientific">Rathayibacter caricis DSM 15933</name>
    <dbReference type="NCBI Taxonomy" id="1328867"/>
    <lineage>
        <taxon>Bacteria</taxon>
        <taxon>Bacillati</taxon>
        <taxon>Actinomycetota</taxon>
        <taxon>Actinomycetes</taxon>
        <taxon>Micrococcales</taxon>
        <taxon>Microbacteriaceae</taxon>
        <taxon>Rathayibacter</taxon>
    </lineage>
</organism>
<evidence type="ECO:0000259" key="2">
    <source>
        <dbReference type="Pfam" id="PF13193"/>
    </source>
</evidence>
<dbReference type="RefSeq" id="WP_107574769.1">
    <property type="nucleotide sequence ID" value="NZ_PZPL01000001.1"/>
</dbReference>